<dbReference type="SFLD" id="SFLDS00003">
    <property type="entry name" value="Haloacid_Dehalogenase"/>
    <property type="match status" value="1"/>
</dbReference>
<dbReference type="PROSITE" id="PS01228">
    <property type="entry name" value="COF_1"/>
    <property type="match status" value="1"/>
</dbReference>
<dbReference type="Proteomes" id="UP000326671">
    <property type="component" value="Unassembled WGS sequence"/>
</dbReference>
<sequence length="259" mass="28676">MADKPVIFFDLDGTLLTSQLQVAASSVEAIKKIREGGAEPVIATGRAIHEIEYVLEATGITSCVAMNGQYVMYNGEVIYENPLLVEEVTALHAEASRNGHDMAFYNAEKITVTAEDSELIRKNYVRVGGEYPVVDSCLYENEPIHLMLIFCEIGEEIHYQEQFPYFQFVRNSPYGCDIYPAGTSKATGIKQLLSLKKLSLENTYAFGDGLNDLEMFDLVKHPVAMGNATEILKQSASYITSSHDEDGIQNGLRLCGLLK</sequence>
<keyword evidence="2" id="KW-1185">Reference proteome</keyword>
<accession>A0A5J5H198</accession>
<dbReference type="Pfam" id="PF08282">
    <property type="entry name" value="Hydrolase_3"/>
    <property type="match status" value="1"/>
</dbReference>
<evidence type="ECO:0000313" key="2">
    <source>
        <dbReference type="Proteomes" id="UP000326671"/>
    </source>
</evidence>
<dbReference type="GO" id="GO:0000287">
    <property type="term" value="F:magnesium ion binding"/>
    <property type="evidence" value="ECO:0007669"/>
    <property type="project" value="TreeGrafter"/>
</dbReference>
<dbReference type="AlphaFoldDB" id="A0A5J5H198"/>
<evidence type="ECO:0000313" key="1">
    <source>
        <dbReference type="EMBL" id="KAA9014220.1"/>
    </source>
</evidence>
<dbReference type="NCBIfam" id="TIGR00099">
    <property type="entry name" value="Cof-subfamily"/>
    <property type="match status" value="1"/>
</dbReference>
<name>A0A5J5H198_9BACI</name>
<proteinExistence type="predicted"/>
<dbReference type="NCBIfam" id="TIGR01484">
    <property type="entry name" value="HAD-SF-IIB"/>
    <property type="match status" value="1"/>
</dbReference>
<dbReference type="InterPro" id="IPR036412">
    <property type="entry name" value="HAD-like_sf"/>
</dbReference>
<dbReference type="SUPFAM" id="SSF56784">
    <property type="entry name" value="HAD-like"/>
    <property type="match status" value="1"/>
</dbReference>
<dbReference type="InterPro" id="IPR023214">
    <property type="entry name" value="HAD_sf"/>
</dbReference>
<reference evidence="1 2" key="1">
    <citation type="submission" date="2019-09" db="EMBL/GenBank/DDBJ databases">
        <title>Whole genome sequences of isolates from the Mars Exploration Rovers.</title>
        <authorList>
            <person name="Seuylemezian A."/>
            <person name="Vaishampayan P."/>
        </authorList>
    </citation>
    <scope>NUCLEOTIDE SEQUENCE [LARGE SCALE GENOMIC DNA]</scope>
    <source>
        <strain evidence="1 2">MER_TA_151</strain>
    </source>
</reference>
<protein>
    <submittedName>
        <fullName evidence="1">Cof-type HAD-IIB family hydrolase</fullName>
    </submittedName>
</protein>
<dbReference type="EMBL" id="VYKL01000046">
    <property type="protein sequence ID" value="KAA9014220.1"/>
    <property type="molecule type" value="Genomic_DNA"/>
</dbReference>
<dbReference type="GO" id="GO:0005829">
    <property type="term" value="C:cytosol"/>
    <property type="evidence" value="ECO:0007669"/>
    <property type="project" value="TreeGrafter"/>
</dbReference>
<organism evidence="1 2">
    <name type="scientific">Niallia endozanthoxylica</name>
    <dbReference type="NCBI Taxonomy" id="2036016"/>
    <lineage>
        <taxon>Bacteria</taxon>
        <taxon>Bacillati</taxon>
        <taxon>Bacillota</taxon>
        <taxon>Bacilli</taxon>
        <taxon>Bacillales</taxon>
        <taxon>Bacillaceae</taxon>
        <taxon>Niallia</taxon>
    </lineage>
</organism>
<dbReference type="PROSITE" id="PS01229">
    <property type="entry name" value="COF_2"/>
    <property type="match status" value="1"/>
</dbReference>
<dbReference type="GO" id="GO:0016791">
    <property type="term" value="F:phosphatase activity"/>
    <property type="evidence" value="ECO:0007669"/>
    <property type="project" value="TreeGrafter"/>
</dbReference>
<dbReference type="OrthoDB" id="9810101at2"/>
<dbReference type="SFLD" id="SFLDG01140">
    <property type="entry name" value="C2.B:_Phosphomannomutase_and_P"/>
    <property type="match status" value="1"/>
</dbReference>
<dbReference type="PANTHER" id="PTHR10000:SF25">
    <property type="entry name" value="PHOSPHATASE YKRA-RELATED"/>
    <property type="match status" value="1"/>
</dbReference>
<dbReference type="InterPro" id="IPR006379">
    <property type="entry name" value="HAD-SF_hydro_IIB"/>
</dbReference>
<dbReference type="InterPro" id="IPR000150">
    <property type="entry name" value="Cof"/>
</dbReference>
<comment type="caution">
    <text evidence="1">The sequence shown here is derived from an EMBL/GenBank/DDBJ whole genome shotgun (WGS) entry which is preliminary data.</text>
</comment>
<keyword evidence="1" id="KW-0378">Hydrolase</keyword>
<gene>
    <name evidence="1" type="ORF">F4V44_24215</name>
</gene>
<dbReference type="Gene3D" id="3.30.1240.10">
    <property type="match status" value="1"/>
</dbReference>
<dbReference type="Gene3D" id="3.40.50.1000">
    <property type="entry name" value="HAD superfamily/HAD-like"/>
    <property type="match status" value="1"/>
</dbReference>
<dbReference type="PANTHER" id="PTHR10000">
    <property type="entry name" value="PHOSPHOSERINE PHOSPHATASE"/>
    <property type="match status" value="1"/>
</dbReference>
<dbReference type="RefSeq" id="WP_150442578.1">
    <property type="nucleotide sequence ID" value="NZ_VYKL01000046.1"/>
</dbReference>